<organism evidence="1 2">
    <name type="scientific">Staurois parvus</name>
    <dbReference type="NCBI Taxonomy" id="386267"/>
    <lineage>
        <taxon>Eukaryota</taxon>
        <taxon>Metazoa</taxon>
        <taxon>Chordata</taxon>
        <taxon>Craniata</taxon>
        <taxon>Vertebrata</taxon>
        <taxon>Euteleostomi</taxon>
        <taxon>Amphibia</taxon>
        <taxon>Batrachia</taxon>
        <taxon>Anura</taxon>
        <taxon>Neobatrachia</taxon>
        <taxon>Ranoidea</taxon>
        <taxon>Ranidae</taxon>
        <taxon>Staurois</taxon>
    </lineage>
</organism>
<dbReference type="EMBL" id="CATNWA010010680">
    <property type="protein sequence ID" value="CAI9560301.1"/>
    <property type="molecule type" value="Genomic_DNA"/>
</dbReference>
<dbReference type="Proteomes" id="UP001162483">
    <property type="component" value="Unassembled WGS sequence"/>
</dbReference>
<name>A0ABN9CL26_9NEOB</name>
<accession>A0ABN9CL26</accession>
<reference evidence="1" key="1">
    <citation type="submission" date="2023-05" db="EMBL/GenBank/DDBJ databases">
        <authorList>
            <person name="Stuckert A."/>
        </authorList>
    </citation>
    <scope>NUCLEOTIDE SEQUENCE</scope>
</reference>
<sequence length="58" mass="6730">MAERLVRDGDSCNGRPYRDPWTHSWTLSSSMRRRHTRAHDKLTRLASSNGRPVIARPL</sequence>
<keyword evidence="2" id="KW-1185">Reference proteome</keyword>
<comment type="caution">
    <text evidence="1">The sequence shown here is derived from an EMBL/GenBank/DDBJ whole genome shotgun (WGS) entry which is preliminary data.</text>
</comment>
<protein>
    <submittedName>
        <fullName evidence="1">Uncharacterized protein</fullName>
    </submittedName>
</protein>
<gene>
    <name evidence="1" type="ORF">SPARVUS_LOCUS5229678</name>
</gene>
<evidence type="ECO:0000313" key="1">
    <source>
        <dbReference type="EMBL" id="CAI9560301.1"/>
    </source>
</evidence>
<proteinExistence type="predicted"/>
<evidence type="ECO:0000313" key="2">
    <source>
        <dbReference type="Proteomes" id="UP001162483"/>
    </source>
</evidence>